<evidence type="ECO:0000259" key="4">
    <source>
        <dbReference type="Pfam" id="PF05199"/>
    </source>
</evidence>
<dbReference type="Gene3D" id="3.50.50.60">
    <property type="entry name" value="FAD/NAD(P)-binding domain"/>
    <property type="match status" value="1"/>
</dbReference>
<dbReference type="GO" id="GO:0050660">
    <property type="term" value="F:flavin adenine dinucleotide binding"/>
    <property type="evidence" value="ECO:0007669"/>
    <property type="project" value="InterPro"/>
</dbReference>
<sequence length="225" mass="24328">MEDHPIFGAAHRVNVLTASASANNTTVAALGAKQYTQNAAGALSIFGPGYYGWEKLPDLFRSNLTRASRLALSITADPKDGHQYATLSGALVSPLSRGSVRLAGPSMKTPPLIDPQWFRDIWAELAKLGVDQEEYFPGFNITTNAQILEFIHQSMTTVYHASATCKMGRKNDTMAGIDNHANVYGVQGLKVVDASSFPFLPPGHPQSIVYAFTEKIADVILGFVE</sequence>
<dbReference type="InterPro" id="IPR012132">
    <property type="entry name" value="GMC_OxRdtase"/>
</dbReference>
<dbReference type="OrthoDB" id="269227at2759"/>
<dbReference type="GO" id="GO:0044550">
    <property type="term" value="P:secondary metabolite biosynthetic process"/>
    <property type="evidence" value="ECO:0007669"/>
    <property type="project" value="TreeGrafter"/>
</dbReference>
<name>A0A9W9JEC9_9EURO</name>
<dbReference type="Proteomes" id="UP001150942">
    <property type="component" value="Unassembled WGS sequence"/>
</dbReference>
<gene>
    <name evidence="5" type="ORF">N7449_008923</name>
</gene>
<dbReference type="InterPro" id="IPR007867">
    <property type="entry name" value="GMC_OxRtase_C"/>
</dbReference>
<dbReference type="AlphaFoldDB" id="A0A9W9JEC9"/>
<keyword evidence="3" id="KW-0134">Cell wall</keyword>
<dbReference type="SUPFAM" id="SSF54373">
    <property type="entry name" value="FAD-linked reductases, C-terminal domain"/>
    <property type="match status" value="1"/>
</dbReference>
<dbReference type="Gene3D" id="3.30.560.10">
    <property type="entry name" value="Glucose Oxidase, domain 3"/>
    <property type="match status" value="1"/>
</dbReference>
<comment type="subcellular location">
    <subcellularLocation>
        <location evidence="1">Secreted</location>
        <location evidence="1">Cell wall</location>
    </subcellularLocation>
</comment>
<dbReference type="Pfam" id="PF05199">
    <property type="entry name" value="GMC_oxred_C"/>
    <property type="match status" value="1"/>
</dbReference>
<feature type="domain" description="Glucose-methanol-choline oxidoreductase C-terminal" evidence="4">
    <location>
        <begin position="94"/>
        <end position="212"/>
    </location>
</feature>
<reference evidence="5" key="1">
    <citation type="submission" date="2022-11" db="EMBL/GenBank/DDBJ databases">
        <authorList>
            <person name="Petersen C."/>
        </authorList>
    </citation>
    <scope>NUCLEOTIDE SEQUENCE</scope>
    <source>
        <strain evidence="5">IBT 20477</strain>
    </source>
</reference>
<comment type="similarity">
    <text evidence="2">Belongs to the GMC oxidoreductase family.</text>
</comment>
<evidence type="ECO:0000256" key="2">
    <source>
        <dbReference type="ARBA" id="ARBA00010790"/>
    </source>
</evidence>
<dbReference type="EMBL" id="JAPQKQ010000006">
    <property type="protein sequence ID" value="KAJ5192781.1"/>
    <property type="molecule type" value="Genomic_DNA"/>
</dbReference>
<dbReference type="PANTHER" id="PTHR11552:SF138">
    <property type="entry name" value="DEHYDROGENASE PKFF-RELATED"/>
    <property type="match status" value="1"/>
</dbReference>
<evidence type="ECO:0000256" key="3">
    <source>
        <dbReference type="ARBA" id="ARBA00022512"/>
    </source>
</evidence>
<dbReference type="GO" id="GO:0016614">
    <property type="term" value="F:oxidoreductase activity, acting on CH-OH group of donors"/>
    <property type="evidence" value="ECO:0007669"/>
    <property type="project" value="InterPro"/>
</dbReference>
<evidence type="ECO:0000313" key="6">
    <source>
        <dbReference type="Proteomes" id="UP001150942"/>
    </source>
</evidence>
<dbReference type="InterPro" id="IPR036188">
    <property type="entry name" value="FAD/NAD-bd_sf"/>
</dbReference>
<organism evidence="5 6">
    <name type="scientific">Penicillium cf. viridicatum</name>
    <dbReference type="NCBI Taxonomy" id="2972119"/>
    <lineage>
        <taxon>Eukaryota</taxon>
        <taxon>Fungi</taxon>
        <taxon>Dikarya</taxon>
        <taxon>Ascomycota</taxon>
        <taxon>Pezizomycotina</taxon>
        <taxon>Eurotiomycetes</taxon>
        <taxon>Eurotiomycetidae</taxon>
        <taxon>Eurotiales</taxon>
        <taxon>Aspergillaceae</taxon>
        <taxon>Penicillium</taxon>
    </lineage>
</organism>
<evidence type="ECO:0000313" key="5">
    <source>
        <dbReference type="EMBL" id="KAJ5192781.1"/>
    </source>
</evidence>
<dbReference type="PANTHER" id="PTHR11552">
    <property type="entry name" value="GLUCOSE-METHANOL-CHOLINE GMC OXIDOREDUCTASE"/>
    <property type="match status" value="1"/>
</dbReference>
<reference evidence="5" key="2">
    <citation type="journal article" date="2023" name="IMA Fungus">
        <title>Comparative genomic study of the Penicillium genus elucidates a diverse pangenome and 15 lateral gene transfer events.</title>
        <authorList>
            <person name="Petersen C."/>
            <person name="Sorensen T."/>
            <person name="Nielsen M.R."/>
            <person name="Sondergaard T.E."/>
            <person name="Sorensen J.L."/>
            <person name="Fitzpatrick D.A."/>
            <person name="Frisvad J.C."/>
            <person name="Nielsen K.L."/>
        </authorList>
    </citation>
    <scope>NUCLEOTIDE SEQUENCE</scope>
    <source>
        <strain evidence="5">IBT 20477</strain>
    </source>
</reference>
<evidence type="ECO:0000256" key="1">
    <source>
        <dbReference type="ARBA" id="ARBA00004191"/>
    </source>
</evidence>
<comment type="caution">
    <text evidence="5">The sequence shown here is derived from an EMBL/GenBank/DDBJ whole genome shotgun (WGS) entry which is preliminary data.</text>
</comment>
<keyword evidence="3" id="KW-0964">Secreted</keyword>
<accession>A0A9W9JEC9</accession>
<dbReference type="SUPFAM" id="SSF51905">
    <property type="entry name" value="FAD/NAD(P)-binding domain"/>
    <property type="match status" value="1"/>
</dbReference>
<proteinExistence type="inferred from homology"/>
<keyword evidence="6" id="KW-1185">Reference proteome</keyword>
<protein>
    <submittedName>
        <fullName evidence="5">Glucose-methanol-choline oxidoreductase</fullName>
    </submittedName>
</protein>